<evidence type="ECO:0000256" key="9">
    <source>
        <dbReference type="ARBA" id="ARBA00066085"/>
    </source>
</evidence>
<evidence type="ECO:0000256" key="1">
    <source>
        <dbReference type="ARBA" id="ARBA00004123"/>
    </source>
</evidence>
<reference evidence="16" key="1">
    <citation type="submission" date="2025-08" db="UniProtKB">
        <authorList>
            <consortium name="RefSeq"/>
        </authorList>
    </citation>
    <scope>IDENTIFICATION</scope>
</reference>
<feature type="compositionally biased region" description="Polar residues" evidence="13">
    <location>
        <begin position="120"/>
        <end position="135"/>
    </location>
</feature>
<comment type="similarity">
    <text evidence="8">Belongs to the NC2 alpha/DRAP1 family.</text>
</comment>
<evidence type="ECO:0000256" key="5">
    <source>
        <dbReference type="ARBA" id="ARBA00023125"/>
    </source>
</evidence>
<keyword evidence="5" id="KW-0238">DNA-binding</keyword>
<feature type="compositionally biased region" description="Polar residues" evidence="13">
    <location>
        <begin position="335"/>
        <end position="391"/>
    </location>
</feature>
<accession>A0A1S3D8V4</accession>
<feature type="region of interest" description="Disordered" evidence="13">
    <location>
        <begin position="307"/>
        <end position="391"/>
    </location>
</feature>
<dbReference type="CDD" id="cd22906">
    <property type="entry name" value="HFD_DRAP1"/>
    <property type="match status" value="1"/>
</dbReference>
<evidence type="ECO:0000313" key="16">
    <source>
        <dbReference type="RefSeq" id="XP_008476861.1"/>
    </source>
</evidence>
<name>A0A1S3D8V4_DIACI</name>
<dbReference type="Pfam" id="PF00808">
    <property type="entry name" value="CBFD_NFYB_HMF"/>
    <property type="match status" value="1"/>
</dbReference>
<evidence type="ECO:0000256" key="11">
    <source>
        <dbReference type="ARBA" id="ARBA00077179"/>
    </source>
</evidence>
<proteinExistence type="inferred from homology"/>
<dbReference type="GeneID" id="103513792"/>
<feature type="compositionally biased region" description="Low complexity" evidence="13">
    <location>
        <begin position="142"/>
        <end position="161"/>
    </location>
</feature>
<dbReference type="GO" id="GO:0000122">
    <property type="term" value="P:negative regulation of transcription by RNA polymerase II"/>
    <property type="evidence" value="ECO:0007669"/>
    <property type="project" value="UniProtKB-ARBA"/>
</dbReference>
<keyword evidence="7" id="KW-0539">Nucleus</keyword>
<dbReference type="InterPro" id="IPR009072">
    <property type="entry name" value="Histone-fold"/>
</dbReference>
<dbReference type="FunFam" id="1.10.20.10:FF:000032">
    <property type="entry name" value="dr1-associated corepressor isoform X1"/>
    <property type="match status" value="1"/>
</dbReference>
<dbReference type="GO" id="GO:0000428">
    <property type="term" value="C:DNA-directed RNA polymerase complex"/>
    <property type="evidence" value="ECO:0007669"/>
    <property type="project" value="UniProtKB-KW"/>
</dbReference>
<dbReference type="AlphaFoldDB" id="A0A1S3D8V4"/>
<evidence type="ECO:0000259" key="14">
    <source>
        <dbReference type="Pfam" id="PF00808"/>
    </source>
</evidence>
<feature type="region of interest" description="Disordered" evidence="13">
    <location>
        <begin position="90"/>
        <end position="178"/>
    </location>
</feature>
<evidence type="ECO:0000256" key="7">
    <source>
        <dbReference type="ARBA" id="ARBA00023242"/>
    </source>
</evidence>
<protein>
    <recommendedName>
        <fullName evidence="10">Dr1-associated corepressor</fullName>
    </recommendedName>
    <alternativeName>
        <fullName evidence="11">Dr1-associated protein 1</fullName>
    </alternativeName>
    <alternativeName>
        <fullName evidence="12">Negative cofactor 2-alpha</fullName>
    </alternativeName>
</protein>
<dbReference type="Proteomes" id="UP000079169">
    <property type="component" value="Unplaced"/>
</dbReference>
<dbReference type="GO" id="GO:0046982">
    <property type="term" value="F:protein heterodimerization activity"/>
    <property type="evidence" value="ECO:0007669"/>
    <property type="project" value="InterPro"/>
</dbReference>
<evidence type="ECO:0000256" key="10">
    <source>
        <dbReference type="ARBA" id="ARBA00072760"/>
    </source>
</evidence>
<dbReference type="GO" id="GO:0017054">
    <property type="term" value="C:negative cofactor 2 complex"/>
    <property type="evidence" value="ECO:0007669"/>
    <property type="project" value="TreeGrafter"/>
</dbReference>
<keyword evidence="6" id="KW-0804">Transcription</keyword>
<evidence type="ECO:0000256" key="2">
    <source>
        <dbReference type="ARBA" id="ARBA00022491"/>
    </source>
</evidence>
<dbReference type="STRING" id="121845.A0A1S3D8V4"/>
<comment type="subcellular location">
    <subcellularLocation>
        <location evidence="1">Nucleus</location>
    </subcellularLocation>
</comment>
<evidence type="ECO:0000256" key="6">
    <source>
        <dbReference type="ARBA" id="ARBA00023163"/>
    </source>
</evidence>
<keyword evidence="15" id="KW-1185">Reference proteome</keyword>
<feature type="domain" description="Transcription factor CBF/NF-Y/archaeal histone" evidence="14">
    <location>
        <begin position="9"/>
        <end position="73"/>
    </location>
</feature>
<dbReference type="SUPFAM" id="SSF47113">
    <property type="entry name" value="Histone-fold"/>
    <property type="match status" value="1"/>
</dbReference>
<sequence>MPSKKKYNARFPAGRIKKIMQSDEEVGKVAQAVPVIISRTLELFVESLLKKTVEITNAKNAKTLTPSHMKMCILSEKRFDFLTDLVKNIPDSVNEEDPNEVTNSNSSVSRRRTSVETPLTKPNTSSIVTGSNKPSFGSKPASSPCGSSTKVSSSTSHSNLTPQHLIPGSQPSFVTSSTAPGISHAAPFSHTIPVSPSYAVPTVQPPSYAVPTVQPPSYAVQTPSYAVQPPSYAVPTIQPPSYAVPTIQPPSYAVPSVQPPSYAVPSVSVPNFTVSQPSLHPTFPTQSPIVHITYPDGTETPVVHVTPGAGLGSPGISISPSPGVNPSAASCNPGPGQSNPTQSNTGSVPSGASPMLSVSGSALNNASPAQSTSGTGLQLNLCPTPSSSHSSLNGMVPSYVPASVGYAGSSNLVIDEDYDN</sequence>
<gene>
    <name evidence="16" type="primary">LOC103513792</name>
</gene>
<keyword evidence="16" id="KW-0240">DNA-directed RNA polymerase</keyword>
<dbReference type="InterPro" id="IPR050568">
    <property type="entry name" value="Transcr_DNA_Rep_Reg"/>
</dbReference>
<dbReference type="CTD" id="37471"/>
<dbReference type="KEGG" id="dci:103513792"/>
<dbReference type="PaxDb" id="121845-A0A1S3D8V4"/>
<feature type="compositionally biased region" description="Low complexity" evidence="13">
    <location>
        <begin position="314"/>
        <end position="327"/>
    </location>
</feature>
<comment type="subunit">
    <text evidence="9">Heterodimer with DR1. Binds BTAF1.</text>
</comment>
<evidence type="ECO:0000256" key="13">
    <source>
        <dbReference type="SAM" id="MobiDB-lite"/>
    </source>
</evidence>
<evidence type="ECO:0000256" key="3">
    <source>
        <dbReference type="ARBA" id="ARBA00022553"/>
    </source>
</evidence>
<dbReference type="OMA" id="SHMKMCI"/>
<feature type="compositionally biased region" description="Polar residues" evidence="13">
    <location>
        <begin position="169"/>
        <end position="178"/>
    </location>
</feature>
<keyword evidence="3" id="KW-0597">Phosphoprotein</keyword>
<dbReference type="PANTHER" id="PTHR10252:SF5">
    <property type="entry name" value="DR1-ASSOCIATED COREPRESSOR"/>
    <property type="match status" value="1"/>
</dbReference>
<keyword evidence="4" id="KW-0805">Transcription regulation</keyword>
<evidence type="ECO:0000256" key="8">
    <source>
        <dbReference type="ARBA" id="ARBA00061393"/>
    </source>
</evidence>
<dbReference type="Gene3D" id="1.10.20.10">
    <property type="entry name" value="Histone, subunit A"/>
    <property type="match status" value="1"/>
</dbReference>
<dbReference type="GO" id="GO:0016251">
    <property type="term" value="F:RNA polymerase II general transcription initiation factor activity"/>
    <property type="evidence" value="ECO:0007669"/>
    <property type="project" value="TreeGrafter"/>
</dbReference>
<keyword evidence="2" id="KW-0678">Repressor</keyword>
<evidence type="ECO:0000256" key="4">
    <source>
        <dbReference type="ARBA" id="ARBA00023015"/>
    </source>
</evidence>
<dbReference type="GO" id="GO:0001046">
    <property type="term" value="F:core promoter sequence-specific DNA binding"/>
    <property type="evidence" value="ECO:0007669"/>
    <property type="project" value="TreeGrafter"/>
</dbReference>
<dbReference type="PANTHER" id="PTHR10252">
    <property type="entry name" value="HISTONE-LIKE TRANSCRIPTION FACTOR CCAAT-RELATED"/>
    <property type="match status" value="1"/>
</dbReference>
<evidence type="ECO:0000313" key="15">
    <source>
        <dbReference type="Proteomes" id="UP000079169"/>
    </source>
</evidence>
<dbReference type="RefSeq" id="XP_008476861.1">
    <property type="nucleotide sequence ID" value="XM_008478639.3"/>
</dbReference>
<dbReference type="InterPro" id="IPR003958">
    <property type="entry name" value="CBFA_NFYB_domain"/>
</dbReference>
<organism evidence="15 16">
    <name type="scientific">Diaphorina citri</name>
    <name type="common">Asian citrus psyllid</name>
    <dbReference type="NCBI Taxonomy" id="121845"/>
    <lineage>
        <taxon>Eukaryota</taxon>
        <taxon>Metazoa</taxon>
        <taxon>Ecdysozoa</taxon>
        <taxon>Arthropoda</taxon>
        <taxon>Hexapoda</taxon>
        <taxon>Insecta</taxon>
        <taxon>Pterygota</taxon>
        <taxon>Neoptera</taxon>
        <taxon>Paraneoptera</taxon>
        <taxon>Hemiptera</taxon>
        <taxon>Sternorrhyncha</taxon>
        <taxon>Psylloidea</taxon>
        <taxon>Psyllidae</taxon>
        <taxon>Diaphorininae</taxon>
        <taxon>Diaphorina</taxon>
    </lineage>
</organism>
<evidence type="ECO:0000256" key="12">
    <source>
        <dbReference type="ARBA" id="ARBA00078501"/>
    </source>
</evidence>